<accession>A0A1H7BPN9</accession>
<protein>
    <submittedName>
        <fullName evidence="2">GAF domain-containing protein</fullName>
    </submittedName>
</protein>
<dbReference type="EMBL" id="FNYE01000018">
    <property type="protein sequence ID" value="SEJ79438.1"/>
    <property type="molecule type" value="Genomic_DNA"/>
</dbReference>
<evidence type="ECO:0000313" key="2">
    <source>
        <dbReference type="EMBL" id="SEJ79438.1"/>
    </source>
</evidence>
<dbReference type="Gene3D" id="3.30.450.40">
    <property type="match status" value="1"/>
</dbReference>
<gene>
    <name evidence="2" type="ORF">SAMN05192539_1018114</name>
</gene>
<dbReference type="OrthoDB" id="9022072at2"/>
<dbReference type="STRING" id="667676.SAMN05192539_1018114"/>
<feature type="domain" description="GAF" evidence="1">
    <location>
        <begin position="84"/>
        <end position="162"/>
    </location>
</feature>
<dbReference type="AlphaFoldDB" id="A0A1H7BPN9"/>
<dbReference type="Proteomes" id="UP000198866">
    <property type="component" value="Unassembled WGS sequence"/>
</dbReference>
<dbReference type="RefSeq" id="WP_090869085.1">
    <property type="nucleotide sequence ID" value="NZ_FNYE01000018.1"/>
</dbReference>
<sequence>MSDTREHGLDALGLQPFFALTRAQAHADQPATLYRALDTVLAETIGHTLFTILRYDAAANESARVYSNLPNEYPTAAKKPLAGGSWVETVLTRGDAFIGRTGDELRAVFPDHELIASLGCESVLNVPVRWKGRTLASLNLLHTRAWYRDDHVPFAQSLAQFALPALLEDV</sequence>
<dbReference type="SUPFAM" id="SSF55781">
    <property type="entry name" value="GAF domain-like"/>
    <property type="match status" value="1"/>
</dbReference>
<dbReference type="InterPro" id="IPR003018">
    <property type="entry name" value="GAF"/>
</dbReference>
<reference evidence="3" key="1">
    <citation type="submission" date="2016-10" db="EMBL/GenBank/DDBJ databases">
        <authorList>
            <person name="Varghese N."/>
            <person name="Submissions S."/>
        </authorList>
    </citation>
    <scope>NUCLEOTIDE SEQUENCE [LARGE SCALE GENOMIC DNA]</scope>
    <source>
        <strain evidence="3">LMG 26031</strain>
    </source>
</reference>
<dbReference type="InterPro" id="IPR029016">
    <property type="entry name" value="GAF-like_dom_sf"/>
</dbReference>
<evidence type="ECO:0000313" key="3">
    <source>
        <dbReference type="Proteomes" id="UP000198866"/>
    </source>
</evidence>
<dbReference type="Pfam" id="PF01590">
    <property type="entry name" value="GAF"/>
    <property type="match status" value="1"/>
</dbReference>
<proteinExistence type="predicted"/>
<evidence type="ECO:0000259" key="1">
    <source>
        <dbReference type="Pfam" id="PF01590"/>
    </source>
</evidence>
<keyword evidence="3" id="KW-1185">Reference proteome</keyword>
<name>A0A1H7BPN9_9BURK</name>
<organism evidence="2 3">
    <name type="scientific">Paraburkholderia diazotrophica</name>
    <dbReference type="NCBI Taxonomy" id="667676"/>
    <lineage>
        <taxon>Bacteria</taxon>
        <taxon>Pseudomonadati</taxon>
        <taxon>Pseudomonadota</taxon>
        <taxon>Betaproteobacteria</taxon>
        <taxon>Burkholderiales</taxon>
        <taxon>Burkholderiaceae</taxon>
        <taxon>Paraburkholderia</taxon>
    </lineage>
</organism>